<dbReference type="EMBL" id="CP041372">
    <property type="protein sequence ID" value="QKS70488.1"/>
    <property type="molecule type" value="Genomic_DNA"/>
</dbReference>
<gene>
    <name evidence="1" type="ORF">FLK61_27435</name>
</gene>
<name>A0A859FCC6_9BACI</name>
<sequence>MPDANGGLSDATDPLVDAIKQAYDAYQWHFDLKRFEPTQTKSKVTHSPFDLMQT</sequence>
<accession>A0A859FCC6</accession>
<dbReference type="RefSeq" id="WP_176008525.1">
    <property type="nucleotide sequence ID" value="NZ_CP041372.2"/>
</dbReference>
<keyword evidence="2" id="KW-1185">Reference proteome</keyword>
<evidence type="ECO:0000313" key="1">
    <source>
        <dbReference type="EMBL" id="QKS70488.1"/>
    </source>
</evidence>
<protein>
    <submittedName>
        <fullName evidence="1">Uncharacterized protein</fullName>
    </submittedName>
</protein>
<dbReference type="AlphaFoldDB" id="A0A859FCC6"/>
<proteinExistence type="predicted"/>
<dbReference type="KEGG" id="psua:FLK61_27435"/>
<organism evidence="1 2">
    <name type="scientific">Paenalkalicoccus suaedae</name>
    <dbReference type="NCBI Taxonomy" id="2592382"/>
    <lineage>
        <taxon>Bacteria</taxon>
        <taxon>Bacillati</taxon>
        <taxon>Bacillota</taxon>
        <taxon>Bacilli</taxon>
        <taxon>Bacillales</taxon>
        <taxon>Bacillaceae</taxon>
        <taxon>Paenalkalicoccus</taxon>
    </lineage>
</organism>
<evidence type="ECO:0000313" key="2">
    <source>
        <dbReference type="Proteomes" id="UP000318138"/>
    </source>
</evidence>
<dbReference type="Proteomes" id="UP000318138">
    <property type="component" value="Chromosome"/>
</dbReference>
<reference evidence="2" key="1">
    <citation type="submission" date="2019-07" db="EMBL/GenBank/DDBJ databases">
        <title>Bacillus alkalisoli sp. nov. isolated from saline soil.</title>
        <authorList>
            <person name="Sun J.-Q."/>
            <person name="Xu L."/>
        </authorList>
    </citation>
    <scope>NUCLEOTIDE SEQUENCE [LARGE SCALE GENOMIC DNA]</scope>
    <source>
        <strain evidence="2">M4U3P1</strain>
    </source>
</reference>